<protein>
    <submittedName>
        <fullName evidence="1">Uncharacterized protein</fullName>
    </submittedName>
</protein>
<organism evidence="1 2">
    <name type="scientific">Streptomyces citrinus</name>
    <dbReference type="NCBI Taxonomy" id="3118173"/>
    <lineage>
        <taxon>Bacteria</taxon>
        <taxon>Bacillati</taxon>
        <taxon>Actinomycetota</taxon>
        <taxon>Actinomycetes</taxon>
        <taxon>Kitasatosporales</taxon>
        <taxon>Streptomycetaceae</taxon>
        <taxon>Streptomyces</taxon>
    </lineage>
</organism>
<accession>A0ACD5ANY7</accession>
<name>A0ACD5ANY7_9ACTN</name>
<dbReference type="Proteomes" id="UP001432251">
    <property type="component" value="Chromosome"/>
</dbReference>
<keyword evidence="2" id="KW-1185">Reference proteome</keyword>
<evidence type="ECO:0000313" key="1">
    <source>
        <dbReference type="EMBL" id="WWQ68748.1"/>
    </source>
</evidence>
<dbReference type="EMBL" id="CP146022">
    <property type="protein sequence ID" value="WWQ68748.1"/>
    <property type="molecule type" value="Genomic_DNA"/>
</dbReference>
<sequence>MAENAKTTQTAQKSKAGTAARSAGSSAASKASAAAKKSSSTAADLRDKSAGQVSTLASKAKAGGAMLSTVPTKSVQAAATAWSVIKHRKAIATGAGGGVLAGLVGAYALGRANARRGHGPITRWTGGRF</sequence>
<evidence type="ECO:0000313" key="2">
    <source>
        <dbReference type="Proteomes" id="UP001432251"/>
    </source>
</evidence>
<gene>
    <name evidence="1" type="ORF">V2W30_39050</name>
</gene>
<proteinExistence type="predicted"/>
<reference evidence="1" key="1">
    <citation type="journal article" date="2025" name="Int. J. Syst. Evol. Microbiol.">
        <title>Streptomyces citrinus sp. nov., with yellow diffusible pigment.</title>
        <authorList>
            <person name="He Y."/>
            <person name="Yang E."/>
            <person name="Xu J."/>
            <person name="Sun Y."/>
            <person name="Sun L."/>
        </authorList>
    </citation>
    <scope>NUCLEOTIDE SEQUENCE</scope>
    <source>
        <strain evidence="1">Q6</strain>
    </source>
</reference>